<gene>
    <name evidence="14" type="ORF">KR093_008783</name>
</gene>
<reference evidence="14" key="1">
    <citation type="journal article" date="2021" name="Mol. Ecol. Resour.">
        <title>Phylogenomic analyses of the genus Drosophila reveals genomic signals of climate adaptation.</title>
        <authorList>
            <person name="Li F."/>
            <person name="Rane R.V."/>
            <person name="Luria V."/>
            <person name="Xiong Z."/>
            <person name="Chen J."/>
            <person name="Li Z."/>
            <person name="Catullo R.A."/>
            <person name="Griffin P.C."/>
            <person name="Schiffer M."/>
            <person name="Pearce S."/>
            <person name="Lee S.F."/>
            <person name="McElroy K."/>
            <person name="Stocker A."/>
            <person name="Shirriffs J."/>
            <person name="Cockerell F."/>
            <person name="Coppin C."/>
            <person name="Sgro C.M."/>
            <person name="Karger A."/>
            <person name="Cain J.W."/>
            <person name="Weber J.A."/>
            <person name="Santpere G."/>
            <person name="Kirschner M.W."/>
            <person name="Hoffmann A.A."/>
            <person name="Oakeshott J.G."/>
            <person name="Zhang G."/>
        </authorList>
    </citation>
    <scope>NUCLEOTIDE SEQUENCE</scope>
    <source>
        <strain evidence="14">BGI-SZ-2011g</strain>
    </source>
</reference>
<protein>
    <recommendedName>
        <fullName evidence="16">Cytochrome P450 4aa1</fullName>
    </recommendedName>
</protein>
<feature type="binding site" description="axial binding residue" evidence="11">
    <location>
        <position position="449"/>
    </location>
    <ligand>
        <name>heme</name>
        <dbReference type="ChEBI" id="CHEBI:30413"/>
    </ligand>
    <ligandPart>
        <name>Fe</name>
        <dbReference type="ChEBI" id="CHEBI:18248"/>
    </ligandPart>
</feature>
<keyword evidence="7 11" id="KW-0479">Metal-binding</keyword>
<dbReference type="GO" id="GO:0005789">
    <property type="term" value="C:endoplasmic reticulum membrane"/>
    <property type="evidence" value="ECO:0007669"/>
    <property type="project" value="UniProtKB-SubCell"/>
</dbReference>
<feature type="non-terminal residue" evidence="14">
    <location>
        <position position="505"/>
    </location>
</feature>
<feature type="transmembrane region" description="Helical" evidence="13">
    <location>
        <begin position="76"/>
        <end position="97"/>
    </location>
</feature>
<evidence type="ECO:0000256" key="11">
    <source>
        <dbReference type="PIRSR" id="PIRSR602403-1"/>
    </source>
</evidence>
<comment type="cofactor">
    <cofactor evidence="1 11">
        <name>heme</name>
        <dbReference type="ChEBI" id="CHEBI:30413"/>
    </cofactor>
</comment>
<evidence type="ECO:0000256" key="9">
    <source>
        <dbReference type="ARBA" id="ARBA00023004"/>
    </source>
</evidence>
<dbReference type="PANTHER" id="PTHR24291:SF177">
    <property type="entry name" value="CYTOCHROME P450 4AA1-RELATED"/>
    <property type="match status" value="1"/>
</dbReference>
<evidence type="ECO:0000256" key="12">
    <source>
        <dbReference type="RuleBase" id="RU000461"/>
    </source>
</evidence>
<dbReference type="InterPro" id="IPR001128">
    <property type="entry name" value="Cyt_P450"/>
</dbReference>
<feature type="non-terminal residue" evidence="14">
    <location>
        <position position="1"/>
    </location>
</feature>
<dbReference type="Pfam" id="PF00067">
    <property type="entry name" value="p450"/>
    <property type="match status" value="1"/>
</dbReference>
<dbReference type="PRINTS" id="PR00465">
    <property type="entry name" value="EP450IV"/>
</dbReference>
<feature type="transmembrane region" description="Helical" evidence="13">
    <location>
        <begin position="15"/>
        <end position="32"/>
    </location>
</feature>
<dbReference type="GO" id="GO:0004497">
    <property type="term" value="F:monooxygenase activity"/>
    <property type="evidence" value="ECO:0007669"/>
    <property type="project" value="UniProtKB-KW"/>
</dbReference>
<evidence type="ECO:0000256" key="6">
    <source>
        <dbReference type="ARBA" id="ARBA00022617"/>
    </source>
</evidence>
<proteinExistence type="inferred from homology"/>
<dbReference type="Proteomes" id="UP001200034">
    <property type="component" value="Unassembled WGS sequence"/>
</dbReference>
<keyword evidence="9 11" id="KW-0408">Iron</keyword>
<dbReference type="CDD" id="cd20628">
    <property type="entry name" value="CYP4"/>
    <property type="match status" value="1"/>
</dbReference>
<accession>A0AAD4K1B2</accession>
<dbReference type="AlphaFoldDB" id="A0AAD4K1B2"/>
<comment type="caution">
    <text evidence="14">The sequence shown here is derived from an EMBL/GenBank/DDBJ whole genome shotgun (WGS) entry which is preliminary data.</text>
</comment>
<keyword evidence="6 11" id="KW-0349">Heme</keyword>
<dbReference type="InterPro" id="IPR050196">
    <property type="entry name" value="Cytochrome_P450_Monoox"/>
</dbReference>
<dbReference type="PROSITE" id="PS00086">
    <property type="entry name" value="CYTOCHROME_P450"/>
    <property type="match status" value="1"/>
</dbReference>
<dbReference type="SUPFAM" id="SSF48264">
    <property type="entry name" value="Cytochrome P450"/>
    <property type="match status" value="1"/>
</dbReference>
<dbReference type="InterPro" id="IPR017972">
    <property type="entry name" value="Cyt_P450_CS"/>
</dbReference>
<comment type="similarity">
    <text evidence="5 12">Belongs to the cytochrome P450 family.</text>
</comment>
<comment type="subcellular location">
    <subcellularLocation>
        <location evidence="4">Endoplasmic reticulum membrane</location>
        <topology evidence="4">Peripheral membrane protein</topology>
    </subcellularLocation>
    <subcellularLocation>
        <location evidence="3">Microsome membrane</location>
        <topology evidence="3">Peripheral membrane protein</topology>
    </subcellularLocation>
</comment>
<dbReference type="PRINTS" id="PR00385">
    <property type="entry name" value="P450"/>
</dbReference>
<evidence type="ECO:0000313" key="15">
    <source>
        <dbReference type="Proteomes" id="UP001200034"/>
    </source>
</evidence>
<evidence type="ECO:0000256" key="10">
    <source>
        <dbReference type="ARBA" id="ARBA00023033"/>
    </source>
</evidence>
<dbReference type="Gene3D" id="1.10.630.10">
    <property type="entry name" value="Cytochrome P450"/>
    <property type="match status" value="1"/>
</dbReference>
<dbReference type="InterPro" id="IPR036396">
    <property type="entry name" value="Cyt_P450_sf"/>
</dbReference>
<dbReference type="PANTHER" id="PTHR24291">
    <property type="entry name" value="CYTOCHROME P450 FAMILY 4"/>
    <property type="match status" value="1"/>
</dbReference>
<evidence type="ECO:0000256" key="3">
    <source>
        <dbReference type="ARBA" id="ARBA00004174"/>
    </source>
</evidence>
<dbReference type="EMBL" id="JAJJHW010002585">
    <property type="protein sequence ID" value="KAH8371755.1"/>
    <property type="molecule type" value="Genomic_DNA"/>
</dbReference>
<organism evidence="14 15">
    <name type="scientific">Drosophila rubida</name>
    <dbReference type="NCBI Taxonomy" id="30044"/>
    <lineage>
        <taxon>Eukaryota</taxon>
        <taxon>Metazoa</taxon>
        <taxon>Ecdysozoa</taxon>
        <taxon>Arthropoda</taxon>
        <taxon>Hexapoda</taxon>
        <taxon>Insecta</taxon>
        <taxon>Pterygota</taxon>
        <taxon>Neoptera</taxon>
        <taxon>Endopterygota</taxon>
        <taxon>Diptera</taxon>
        <taxon>Brachycera</taxon>
        <taxon>Muscomorpha</taxon>
        <taxon>Ephydroidea</taxon>
        <taxon>Drosophilidae</taxon>
        <taxon>Drosophila</taxon>
    </lineage>
</organism>
<keyword evidence="10 12" id="KW-0503">Monooxygenase</keyword>
<evidence type="ECO:0000256" key="5">
    <source>
        <dbReference type="ARBA" id="ARBA00010617"/>
    </source>
</evidence>
<comment type="function">
    <text evidence="2">May be involved in the metabolism of insect hormones and in the breakdown of synthetic insecticides.</text>
</comment>
<evidence type="ECO:0000256" key="1">
    <source>
        <dbReference type="ARBA" id="ARBA00001971"/>
    </source>
</evidence>
<keyword evidence="13" id="KW-0472">Membrane</keyword>
<dbReference type="GO" id="GO:0020037">
    <property type="term" value="F:heme binding"/>
    <property type="evidence" value="ECO:0007669"/>
    <property type="project" value="InterPro"/>
</dbReference>
<sequence>CLPSPQLERATKTEMCSVLIVLLISVSIYTFHTDLWTYLRSVLLSLRLSGPPSLPFIGNTLLINEKDLMTKRAANAFNLYGSLVRIWVFCFPFFVVLEPEDLQVILSSKKHTNKAFFYRLMHNFLGEGLITSSGPKWKAHRKLIQPAFHHNLIEKFIDTFVDASQSLSERLNASALDTEINIARYVNNCVMDLLNEAVLGVPIKKTGRNIMEDSPFRKGKLTISTRFIFPWLLFDKIYHLTTLANDEISHKKRLNEFTKEMIKHRRQLMAEAGNNNLERKCLLDYMIEISDRNEDFTEEDIVNEACTFMLAGQDSVGAAIAFTISLLTQNTECQDKCREELDRIFGQSNHAPTISDLHEMRYLEMCIKEALRLYPSVPLIARKLGEEVRLGAHTLPAGCNVFICPYATHRLPHIYPEPNKFKPERFASEEVEKRNSCAYLPFSAGPRYCIGNRFAILEIKTIVSRLLRSYELIPVPGKTTIEETFRITLRASGGLWVRFKPLQPH</sequence>
<evidence type="ECO:0000256" key="4">
    <source>
        <dbReference type="ARBA" id="ARBA00004406"/>
    </source>
</evidence>
<evidence type="ECO:0000313" key="14">
    <source>
        <dbReference type="EMBL" id="KAH8371755.1"/>
    </source>
</evidence>
<keyword evidence="8 12" id="KW-0560">Oxidoreductase</keyword>
<evidence type="ECO:0000256" key="8">
    <source>
        <dbReference type="ARBA" id="ARBA00023002"/>
    </source>
</evidence>
<keyword evidence="13" id="KW-1133">Transmembrane helix</keyword>
<evidence type="ECO:0000256" key="13">
    <source>
        <dbReference type="SAM" id="Phobius"/>
    </source>
</evidence>
<evidence type="ECO:0008006" key="16">
    <source>
        <dbReference type="Google" id="ProtNLM"/>
    </source>
</evidence>
<dbReference type="GO" id="GO:0016705">
    <property type="term" value="F:oxidoreductase activity, acting on paired donors, with incorporation or reduction of molecular oxygen"/>
    <property type="evidence" value="ECO:0007669"/>
    <property type="project" value="InterPro"/>
</dbReference>
<name>A0AAD4K1B2_9MUSC</name>
<keyword evidence="15" id="KW-1185">Reference proteome</keyword>
<evidence type="ECO:0000256" key="2">
    <source>
        <dbReference type="ARBA" id="ARBA00003690"/>
    </source>
</evidence>
<keyword evidence="13" id="KW-0812">Transmembrane</keyword>
<dbReference type="GO" id="GO:0005506">
    <property type="term" value="F:iron ion binding"/>
    <property type="evidence" value="ECO:0007669"/>
    <property type="project" value="InterPro"/>
</dbReference>
<evidence type="ECO:0000256" key="7">
    <source>
        <dbReference type="ARBA" id="ARBA00022723"/>
    </source>
</evidence>
<dbReference type="InterPro" id="IPR002403">
    <property type="entry name" value="Cyt_P450_E_grp-IV"/>
</dbReference>